<gene>
    <name evidence="8" type="ordered locus">CHU_2161</name>
</gene>
<accession>A0A6N4SSU4</accession>
<evidence type="ECO:0000256" key="2">
    <source>
        <dbReference type="ARBA" id="ARBA00022475"/>
    </source>
</evidence>
<dbReference type="RefSeq" id="WP_011585541.1">
    <property type="nucleotide sequence ID" value="NC_008255.1"/>
</dbReference>
<comment type="subcellular location">
    <subcellularLocation>
        <location evidence="1">Cell membrane</location>
        <topology evidence="1">Multi-pass membrane protein</topology>
    </subcellularLocation>
</comment>
<keyword evidence="9" id="KW-1185">Reference proteome</keyword>
<dbReference type="PANTHER" id="PTHR34187">
    <property type="entry name" value="FGR18P"/>
    <property type="match status" value="1"/>
</dbReference>
<evidence type="ECO:0000313" key="9">
    <source>
        <dbReference type="Proteomes" id="UP000001822"/>
    </source>
</evidence>
<dbReference type="Proteomes" id="UP000001822">
    <property type="component" value="Chromosome"/>
</dbReference>
<reference evidence="8 9" key="1">
    <citation type="journal article" date="2007" name="Appl. Environ. Microbiol.">
        <title>Genome sequence of the cellulolytic gliding bacterium Cytophaga hutchinsonii.</title>
        <authorList>
            <person name="Xie G."/>
            <person name="Bruce D.C."/>
            <person name="Challacombe J.F."/>
            <person name="Chertkov O."/>
            <person name="Detter J.C."/>
            <person name="Gilna P."/>
            <person name="Han C.S."/>
            <person name="Lucas S."/>
            <person name="Misra M."/>
            <person name="Myers G.L."/>
            <person name="Richardson P."/>
            <person name="Tapia R."/>
            <person name="Thayer N."/>
            <person name="Thompson L.S."/>
            <person name="Brettin T.S."/>
            <person name="Henrissat B."/>
            <person name="Wilson D.B."/>
            <person name="McBride M.J."/>
        </authorList>
    </citation>
    <scope>NUCLEOTIDE SEQUENCE [LARGE SCALE GENOMIC DNA]</scope>
    <source>
        <strain evidence="9">ATCC 33406 / DSM 1761 / CIP 103989 / NBRC 15051 / NCIMB 9469 / D465</strain>
    </source>
</reference>
<dbReference type="OrthoDB" id="582337at2"/>
<evidence type="ECO:0000259" key="7">
    <source>
        <dbReference type="Pfam" id="PF02656"/>
    </source>
</evidence>
<evidence type="ECO:0000256" key="3">
    <source>
        <dbReference type="ARBA" id="ARBA00022692"/>
    </source>
</evidence>
<dbReference type="GO" id="GO:0005886">
    <property type="term" value="C:plasma membrane"/>
    <property type="evidence" value="ECO:0007669"/>
    <property type="project" value="UniProtKB-SubCell"/>
</dbReference>
<evidence type="ECO:0000256" key="4">
    <source>
        <dbReference type="ARBA" id="ARBA00022989"/>
    </source>
</evidence>
<dbReference type="InterPro" id="IPR003807">
    <property type="entry name" value="DUF202"/>
</dbReference>
<dbReference type="KEGG" id="chu:CHU_2161"/>
<evidence type="ECO:0000256" key="5">
    <source>
        <dbReference type="ARBA" id="ARBA00023136"/>
    </source>
</evidence>
<protein>
    <recommendedName>
        <fullName evidence="7">DUF202 domain-containing protein</fullName>
    </recommendedName>
</protein>
<proteinExistence type="predicted"/>
<dbReference type="InterPro" id="IPR052053">
    <property type="entry name" value="IM_YidH-like"/>
</dbReference>
<name>A0A6N4SSU4_CYTH3</name>
<dbReference type="EMBL" id="CP000383">
    <property type="protein sequence ID" value="ABG59424.1"/>
    <property type="molecule type" value="Genomic_DNA"/>
</dbReference>
<dbReference type="Pfam" id="PF02656">
    <property type="entry name" value="DUF202"/>
    <property type="match status" value="1"/>
</dbReference>
<keyword evidence="4 6" id="KW-1133">Transmembrane helix</keyword>
<organism evidence="8 9">
    <name type="scientific">Cytophaga hutchinsonii (strain ATCC 33406 / DSM 1761 / CIP 103989 / NBRC 15051 / NCIMB 9469 / D465)</name>
    <dbReference type="NCBI Taxonomy" id="269798"/>
    <lineage>
        <taxon>Bacteria</taxon>
        <taxon>Pseudomonadati</taxon>
        <taxon>Bacteroidota</taxon>
        <taxon>Cytophagia</taxon>
        <taxon>Cytophagales</taxon>
        <taxon>Cytophagaceae</taxon>
        <taxon>Cytophaga</taxon>
    </lineage>
</organism>
<feature type="transmembrane region" description="Helical" evidence="6">
    <location>
        <begin position="65"/>
        <end position="87"/>
    </location>
</feature>
<dbReference type="PANTHER" id="PTHR34187:SF2">
    <property type="entry name" value="DUF202 DOMAIN-CONTAINING PROTEIN"/>
    <property type="match status" value="1"/>
</dbReference>
<evidence type="ECO:0000256" key="6">
    <source>
        <dbReference type="SAM" id="Phobius"/>
    </source>
</evidence>
<feature type="transmembrane region" description="Helical" evidence="6">
    <location>
        <begin position="107"/>
        <end position="127"/>
    </location>
</feature>
<dbReference type="AlphaFoldDB" id="A0A6N4SSU4"/>
<keyword evidence="2" id="KW-1003">Cell membrane</keyword>
<feature type="domain" description="DUF202" evidence="7">
    <location>
        <begin position="12"/>
        <end position="94"/>
    </location>
</feature>
<sequence length="129" mass="14283">MEENKNKASAADYLANERTFLAWVRTGMGIMAFGFVVVKFSLFVKQISFILNGEDAPELPADHGHSSALVGIILVGLGVVAILFSYIRYRSTNKQLETGNYTHSSLYISLLTAAILLISVFLVYYLIRS</sequence>
<keyword evidence="3 6" id="KW-0812">Transmembrane</keyword>
<keyword evidence="5 6" id="KW-0472">Membrane</keyword>
<feature type="transmembrane region" description="Helical" evidence="6">
    <location>
        <begin position="20"/>
        <end position="44"/>
    </location>
</feature>
<evidence type="ECO:0000256" key="1">
    <source>
        <dbReference type="ARBA" id="ARBA00004651"/>
    </source>
</evidence>
<evidence type="ECO:0000313" key="8">
    <source>
        <dbReference type="EMBL" id="ABG59424.1"/>
    </source>
</evidence>